<organism evidence="3 4">
    <name type="scientific">Zeimonas arvi</name>
    <dbReference type="NCBI Taxonomy" id="2498847"/>
    <lineage>
        <taxon>Bacteria</taxon>
        <taxon>Pseudomonadati</taxon>
        <taxon>Pseudomonadota</taxon>
        <taxon>Betaproteobacteria</taxon>
        <taxon>Burkholderiales</taxon>
        <taxon>Burkholderiaceae</taxon>
        <taxon>Zeimonas</taxon>
    </lineage>
</organism>
<feature type="transmembrane region" description="Helical" evidence="1">
    <location>
        <begin position="67"/>
        <end position="87"/>
    </location>
</feature>
<dbReference type="Pfam" id="PF07331">
    <property type="entry name" value="TctB"/>
    <property type="match status" value="1"/>
</dbReference>
<reference evidence="3 4" key="1">
    <citation type="submission" date="2019-06" db="EMBL/GenBank/DDBJ databases">
        <title>Quisquiliibacterium sp. nov., isolated from a maize field.</title>
        <authorList>
            <person name="Lin S.-Y."/>
            <person name="Tsai C.-F."/>
            <person name="Young C.-C."/>
        </authorList>
    </citation>
    <scope>NUCLEOTIDE SEQUENCE [LARGE SCALE GENOMIC DNA]</scope>
    <source>
        <strain evidence="3 4">CC-CFT501</strain>
    </source>
</reference>
<gene>
    <name evidence="3" type="ORF">FHP08_00280</name>
</gene>
<dbReference type="OrthoDB" id="8719755at2"/>
<feature type="transmembrane region" description="Helical" evidence="1">
    <location>
        <begin position="151"/>
        <end position="170"/>
    </location>
</feature>
<evidence type="ECO:0000259" key="2">
    <source>
        <dbReference type="Pfam" id="PF07331"/>
    </source>
</evidence>
<evidence type="ECO:0000313" key="3">
    <source>
        <dbReference type="EMBL" id="TXL68177.1"/>
    </source>
</evidence>
<accession>A0A5C8P4T2</accession>
<name>A0A5C8P4T2_9BURK</name>
<protein>
    <submittedName>
        <fullName evidence="3">Tripartite tricarboxylate transporter TctB family protein</fullName>
    </submittedName>
</protein>
<sequence length="184" mass="19542">MTAPRGGRNGRRALSLSVPCSLRSPPSEARVVRVNDTVIGAVLLALSLVVLWHVKDFPAIPGQPYGAALYPIVVAAGLAIASVLLLLQGLRSGEPVFAAQATSRRGLLAFAVTLGSLFFYVLAVDALGFIVCSLLMLSALMWSYGVRASRVVPVAIVATLIIHTGFYKLLKVPLPWGLLQPIAW</sequence>
<keyword evidence="4" id="KW-1185">Reference proteome</keyword>
<dbReference type="EMBL" id="VDUY01000001">
    <property type="protein sequence ID" value="TXL68177.1"/>
    <property type="molecule type" value="Genomic_DNA"/>
</dbReference>
<proteinExistence type="predicted"/>
<evidence type="ECO:0000313" key="4">
    <source>
        <dbReference type="Proteomes" id="UP000321548"/>
    </source>
</evidence>
<keyword evidence="1" id="KW-0472">Membrane</keyword>
<keyword evidence="1" id="KW-1133">Transmembrane helix</keyword>
<comment type="caution">
    <text evidence="3">The sequence shown here is derived from an EMBL/GenBank/DDBJ whole genome shotgun (WGS) entry which is preliminary data.</text>
</comment>
<feature type="domain" description="DUF1468" evidence="2">
    <location>
        <begin position="38"/>
        <end position="175"/>
    </location>
</feature>
<dbReference type="InterPro" id="IPR009936">
    <property type="entry name" value="DUF1468"/>
</dbReference>
<feature type="transmembrane region" description="Helical" evidence="1">
    <location>
        <begin position="37"/>
        <end position="55"/>
    </location>
</feature>
<feature type="transmembrane region" description="Helical" evidence="1">
    <location>
        <begin position="107"/>
        <end position="139"/>
    </location>
</feature>
<evidence type="ECO:0000256" key="1">
    <source>
        <dbReference type="SAM" id="Phobius"/>
    </source>
</evidence>
<dbReference type="AlphaFoldDB" id="A0A5C8P4T2"/>
<keyword evidence="1" id="KW-0812">Transmembrane</keyword>
<dbReference type="Proteomes" id="UP000321548">
    <property type="component" value="Unassembled WGS sequence"/>
</dbReference>